<dbReference type="PANTHER" id="PTHR48466:SF2">
    <property type="entry name" value="OS10G0509000 PROTEIN"/>
    <property type="match status" value="1"/>
</dbReference>
<reference evidence="6 7" key="1">
    <citation type="submission" date="2020-08" db="EMBL/GenBank/DDBJ databases">
        <authorList>
            <person name="Liu C."/>
            <person name="Sun Q."/>
        </authorList>
    </citation>
    <scope>NUCLEOTIDE SEQUENCE [LARGE SCALE GENOMIC DNA]</scope>
    <source>
        <strain evidence="6 7">NSJ-45</strain>
    </source>
</reference>
<keyword evidence="3" id="KW-0067">ATP-binding</keyword>
<evidence type="ECO:0000256" key="3">
    <source>
        <dbReference type="ARBA" id="ARBA00022840"/>
    </source>
</evidence>
<dbReference type="InterPro" id="IPR036187">
    <property type="entry name" value="DNA_mismatch_repair_MutS_sf"/>
</dbReference>
<dbReference type="Pfam" id="PF00488">
    <property type="entry name" value="MutS_V"/>
    <property type="match status" value="1"/>
</dbReference>
<accession>A0ABR7K1G0</accession>
<keyword evidence="4" id="KW-0238">DNA-binding</keyword>
<protein>
    <submittedName>
        <fullName evidence="6">Endonuclease MutS2</fullName>
    </submittedName>
</protein>
<evidence type="ECO:0000313" key="7">
    <source>
        <dbReference type="Proteomes" id="UP000611796"/>
    </source>
</evidence>
<name>A0ABR7K1G0_9FIRM</name>
<dbReference type="RefSeq" id="WP_187005282.1">
    <property type="nucleotide sequence ID" value="NZ_JACRWD010000001.1"/>
</dbReference>
<dbReference type="InterPro" id="IPR045076">
    <property type="entry name" value="MutS"/>
</dbReference>
<evidence type="ECO:0000256" key="2">
    <source>
        <dbReference type="ARBA" id="ARBA00022741"/>
    </source>
</evidence>
<keyword evidence="6" id="KW-0255">Endonuclease</keyword>
<dbReference type="NCBIfam" id="TIGR01069">
    <property type="entry name" value="mutS2"/>
    <property type="match status" value="1"/>
</dbReference>
<sequence>MNNTTFEKLQLSEFKELVKIHCVSSLGKELIDKLSPSKHLSVVKRRLMENKEARNVLSNSNHIPLEGLFNINSIIEKVDKGMILDPTELTKVQDFLRGCKKVKNFMLDKEFYAPNLSSYALNITECDFIESEINYIIKNNKVDSNASKELKKIRKNIEVCEAKIKERLNKFITSSTNKKYIQEFIISKRGDRYVIPIKSSYKNEVDGTVLDTSSKGNTVFIEPANVSKFSIELVSLKSEESIEEYKILSYLTELIFEKIAQIKLNLEIISEYDMVFAKAKYSLNNHCITPKVNSRGYTKIVNGKHPLLKGSVVPLNFEIGKTYRSLIITGPNAGGKTLSLKTVGLLTLMVQCGFDICADENTEISVFENIFVDIGDNQSIENALSTFSSHIKNIAEIMNASNKSTLVIFDEIGSGTEPNEGASLAIAILEEFYQMGCITIASTHYGEIKNFANMHEEFENAGMMFDKDTLEPLYKLVIGKSEDSNALFISKKMGIRDKVLKRASAYMKDKNYNLELVKRSKIEGKNEVVEETKEIVNYQVGDKVKLLDKDDFAIVYKEVDKFNNVEVLYKNEFIKVNVKRTELHLKAQELYPQGYDINSLFTSYEDRKLEKDIQRGSKKALKKIQKQIKNNK</sequence>
<dbReference type="InterPro" id="IPR027417">
    <property type="entry name" value="P-loop_NTPase"/>
</dbReference>
<proteinExistence type="predicted"/>
<dbReference type="Gene3D" id="3.40.50.300">
    <property type="entry name" value="P-loop containing nucleotide triphosphate hydrolases"/>
    <property type="match status" value="1"/>
</dbReference>
<dbReference type="InterPro" id="IPR005747">
    <property type="entry name" value="MutS2"/>
</dbReference>
<evidence type="ECO:0000259" key="5">
    <source>
        <dbReference type="PROSITE" id="PS00486"/>
    </source>
</evidence>
<dbReference type="InterPro" id="IPR000432">
    <property type="entry name" value="DNA_mismatch_repair_MutS_C"/>
</dbReference>
<dbReference type="GO" id="GO:0004519">
    <property type="term" value="F:endonuclease activity"/>
    <property type="evidence" value="ECO:0007669"/>
    <property type="project" value="UniProtKB-KW"/>
</dbReference>
<dbReference type="SMART" id="SM00534">
    <property type="entry name" value="MUTSac"/>
    <property type="match status" value="1"/>
</dbReference>
<gene>
    <name evidence="6" type="ORF">H8891_03985</name>
</gene>
<feature type="domain" description="DNA mismatch repair proteins mutS family" evidence="5">
    <location>
        <begin position="405"/>
        <end position="421"/>
    </location>
</feature>
<dbReference type="SMART" id="SM00533">
    <property type="entry name" value="MUTSd"/>
    <property type="match status" value="1"/>
</dbReference>
<dbReference type="Proteomes" id="UP000611796">
    <property type="component" value="Unassembled WGS sequence"/>
</dbReference>
<keyword evidence="2" id="KW-0547">Nucleotide-binding</keyword>
<dbReference type="InterPro" id="IPR007696">
    <property type="entry name" value="DNA_mismatch_repair_MutS_core"/>
</dbReference>
<comment type="caution">
    <text evidence="6">The sequence shown here is derived from an EMBL/GenBank/DDBJ whole genome shotgun (WGS) entry which is preliminary data.</text>
</comment>
<dbReference type="SUPFAM" id="SSF48334">
    <property type="entry name" value="DNA repair protein MutS, domain III"/>
    <property type="match status" value="1"/>
</dbReference>
<evidence type="ECO:0000256" key="1">
    <source>
        <dbReference type="ARBA" id="ARBA00022722"/>
    </source>
</evidence>
<dbReference type="SUPFAM" id="SSF52540">
    <property type="entry name" value="P-loop containing nucleoside triphosphate hydrolases"/>
    <property type="match status" value="1"/>
</dbReference>
<evidence type="ECO:0000256" key="4">
    <source>
        <dbReference type="ARBA" id="ARBA00023125"/>
    </source>
</evidence>
<keyword evidence="6" id="KW-0378">Hydrolase</keyword>
<dbReference type="EMBL" id="JACRWD010000001">
    <property type="protein sequence ID" value="MBC6002953.1"/>
    <property type="molecule type" value="Genomic_DNA"/>
</dbReference>
<dbReference type="PROSITE" id="PS00486">
    <property type="entry name" value="DNA_MISMATCH_REPAIR_2"/>
    <property type="match status" value="1"/>
</dbReference>
<dbReference type="PIRSF" id="PIRSF005814">
    <property type="entry name" value="MutS_YshD"/>
    <property type="match status" value="1"/>
</dbReference>
<dbReference type="PANTHER" id="PTHR48466">
    <property type="entry name" value="OS10G0509000 PROTEIN-RELATED"/>
    <property type="match status" value="1"/>
</dbReference>
<keyword evidence="1" id="KW-0540">Nuclease</keyword>
<organism evidence="6 7">
    <name type="scientific">Paeniclostridium hominis</name>
    <dbReference type="NCBI Taxonomy" id="2764329"/>
    <lineage>
        <taxon>Bacteria</taxon>
        <taxon>Bacillati</taxon>
        <taxon>Bacillota</taxon>
        <taxon>Clostridia</taxon>
        <taxon>Peptostreptococcales</taxon>
        <taxon>Peptostreptococcaceae</taxon>
        <taxon>Paeniclostridium</taxon>
    </lineage>
</organism>
<evidence type="ECO:0000313" key="6">
    <source>
        <dbReference type="EMBL" id="MBC6002953.1"/>
    </source>
</evidence>
<keyword evidence="7" id="KW-1185">Reference proteome</keyword>